<feature type="domain" description="Response regulatory" evidence="6">
    <location>
        <begin position="2"/>
        <end position="119"/>
    </location>
</feature>
<evidence type="ECO:0000313" key="8">
    <source>
        <dbReference type="Proteomes" id="UP000463051"/>
    </source>
</evidence>
<proteinExistence type="predicted"/>
<dbReference type="PROSITE" id="PS00041">
    <property type="entry name" value="HTH_ARAC_FAMILY_1"/>
    <property type="match status" value="1"/>
</dbReference>
<dbReference type="InterPro" id="IPR011006">
    <property type="entry name" value="CheY-like_superfamily"/>
</dbReference>
<accession>A0A7X2H7T3</accession>
<dbReference type="GO" id="GO:0000160">
    <property type="term" value="P:phosphorelay signal transduction system"/>
    <property type="evidence" value="ECO:0007669"/>
    <property type="project" value="InterPro"/>
</dbReference>
<dbReference type="GO" id="GO:0003700">
    <property type="term" value="F:DNA-binding transcription factor activity"/>
    <property type="evidence" value="ECO:0007669"/>
    <property type="project" value="InterPro"/>
</dbReference>
<dbReference type="PANTHER" id="PTHR43280:SF28">
    <property type="entry name" value="HTH-TYPE TRANSCRIPTIONAL ACTIVATOR RHAS"/>
    <property type="match status" value="1"/>
</dbReference>
<feature type="modified residue" description="4-aspartylphosphate" evidence="4">
    <location>
        <position position="54"/>
    </location>
</feature>
<evidence type="ECO:0000256" key="2">
    <source>
        <dbReference type="ARBA" id="ARBA00023125"/>
    </source>
</evidence>
<organism evidence="7 8">
    <name type="scientific">Paenibacillus monticola</name>
    <dbReference type="NCBI Taxonomy" id="2666075"/>
    <lineage>
        <taxon>Bacteria</taxon>
        <taxon>Bacillati</taxon>
        <taxon>Bacillota</taxon>
        <taxon>Bacilli</taxon>
        <taxon>Bacillales</taxon>
        <taxon>Paenibacillaceae</taxon>
        <taxon>Paenibacillus</taxon>
    </lineage>
</organism>
<dbReference type="Gene3D" id="1.10.10.60">
    <property type="entry name" value="Homeodomain-like"/>
    <property type="match status" value="2"/>
</dbReference>
<evidence type="ECO:0000256" key="4">
    <source>
        <dbReference type="PROSITE-ProRule" id="PRU00169"/>
    </source>
</evidence>
<dbReference type="SUPFAM" id="SSF46689">
    <property type="entry name" value="Homeodomain-like"/>
    <property type="match status" value="2"/>
</dbReference>
<dbReference type="EMBL" id="WJXB01000007">
    <property type="protein sequence ID" value="MRN55035.1"/>
    <property type="molecule type" value="Genomic_DNA"/>
</dbReference>
<evidence type="ECO:0000259" key="5">
    <source>
        <dbReference type="PROSITE" id="PS01124"/>
    </source>
</evidence>
<reference evidence="7 8" key="1">
    <citation type="submission" date="2019-11" db="EMBL/GenBank/DDBJ databases">
        <title>Paenibacillus monticola sp. nov., a novel PGPR strain isolated from mountain sample in China.</title>
        <authorList>
            <person name="Zhao Q."/>
            <person name="Li H.-P."/>
            <person name="Zhang J.-L."/>
        </authorList>
    </citation>
    <scope>NUCLEOTIDE SEQUENCE [LARGE SCALE GENOMIC DNA]</scope>
    <source>
        <strain evidence="7 8">LC-T2</strain>
    </source>
</reference>
<dbReference type="InterPro" id="IPR001789">
    <property type="entry name" value="Sig_transdc_resp-reg_receiver"/>
</dbReference>
<dbReference type="Pfam" id="PF12833">
    <property type="entry name" value="HTH_18"/>
    <property type="match status" value="1"/>
</dbReference>
<dbReference type="Gene3D" id="3.40.50.2300">
    <property type="match status" value="1"/>
</dbReference>
<dbReference type="AlphaFoldDB" id="A0A7X2H7T3"/>
<dbReference type="CDD" id="cd17536">
    <property type="entry name" value="REC_YesN-like"/>
    <property type="match status" value="1"/>
</dbReference>
<sequence length="503" mass="58210">MRILIADDDDYTREGLIESVEWEQYGINNILEARDGEEALRLAARYKPDIVLTDIRMPRLNGIVFAEKLGEYCPDCKLLFMSGYLDVDYLKSAIKLSAVDYIEKPIKIADLEEAIQKTVQSVQKSQKLEIDLSIKKILQHQKLARLLTESTVDSESILKLCEEEDFPMNTNYVCLMIFSPTYIENGKELLENTNNFWKDQAVYSVGDYLGEGRFIFVLSLNRVKMERIESLSKQLFKFNENIYVGIGEKVASISEIKQSYRTVQKALERSFYHPEFHYFQYSKPQNAQSGISPQLFIDFYKLLKSQPGQLADWIDSVCNVFVEKEHPPREQVCALFSSIGRAMIQEKGTLLAKLESIYDVNDIDQRISELHTILEIKQFIQEICKAYCLEVESEAKYSRTVIGVMDYISSHVSQMDLDLPEIGQQMHLSCSHLNMLFKQETGTTITQYIRDYRIELAKKLITNEHYKMNAISELCGFASPSYFAKVFRTCTNLTPIEYRKMRL</sequence>
<keyword evidence="1" id="KW-0805">Transcription regulation</keyword>
<dbReference type="SMART" id="SM00342">
    <property type="entry name" value="HTH_ARAC"/>
    <property type="match status" value="1"/>
</dbReference>
<keyword evidence="4" id="KW-0597">Phosphoprotein</keyword>
<gene>
    <name evidence="7" type="ORF">GJB61_18825</name>
</gene>
<protein>
    <submittedName>
        <fullName evidence="7">Response regulator</fullName>
    </submittedName>
</protein>
<dbReference type="RefSeq" id="WP_154120544.1">
    <property type="nucleotide sequence ID" value="NZ_WJXB01000007.1"/>
</dbReference>
<keyword evidence="3" id="KW-0804">Transcription</keyword>
<evidence type="ECO:0000256" key="1">
    <source>
        <dbReference type="ARBA" id="ARBA00023015"/>
    </source>
</evidence>
<dbReference type="GO" id="GO:0043565">
    <property type="term" value="F:sequence-specific DNA binding"/>
    <property type="evidence" value="ECO:0007669"/>
    <property type="project" value="InterPro"/>
</dbReference>
<dbReference type="Pfam" id="PF00072">
    <property type="entry name" value="Response_reg"/>
    <property type="match status" value="1"/>
</dbReference>
<evidence type="ECO:0000313" key="7">
    <source>
        <dbReference type="EMBL" id="MRN55035.1"/>
    </source>
</evidence>
<name>A0A7X2H7T3_9BACL</name>
<comment type="caution">
    <text evidence="7">The sequence shown here is derived from an EMBL/GenBank/DDBJ whole genome shotgun (WGS) entry which is preliminary data.</text>
</comment>
<dbReference type="InterPro" id="IPR009057">
    <property type="entry name" value="Homeodomain-like_sf"/>
</dbReference>
<evidence type="ECO:0000256" key="3">
    <source>
        <dbReference type="ARBA" id="ARBA00023163"/>
    </source>
</evidence>
<evidence type="ECO:0000259" key="6">
    <source>
        <dbReference type="PROSITE" id="PS50110"/>
    </source>
</evidence>
<keyword evidence="2" id="KW-0238">DNA-binding</keyword>
<dbReference type="PROSITE" id="PS50110">
    <property type="entry name" value="RESPONSE_REGULATORY"/>
    <property type="match status" value="1"/>
</dbReference>
<keyword evidence="8" id="KW-1185">Reference proteome</keyword>
<dbReference type="InterPro" id="IPR018062">
    <property type="entry name" value="HTH_AraC-typ_CS"/>
</dbReference>
<dbReference type="InterPro" id="IPR018060">
    <property type="entry name" value="HTH_AraC"/>
</dbReference>
<dbReference type="Proteomes" id="UP000463051">
    <property type="component" value="Unassembled WGS sequence"/>
</dbReference>
<feature type="domain" description="HTH araC/xylS-type" evidence="5">
    <location>
        <begin position="402"/>
        <end position="501"/>
    </location>
</feature>
<dbReference type="PANTHER" id="PTHR43280">
    <property type="entry name" value="ARAC-FAMILY TRANSCRIPTIONAL REGULATOR"/>
    <property type="match status" value="1"/>
</dbReference>
<dbReference type="SMART" id="SM00448">
    <property type="entry name" value="REC"/>
    <property type="match status" value="1"/>
</dbReference>
<dbReference type="SUPFAM" id="SSF52172">
    <property type="entry name" value="CheY-like"/>
    <property type="match status" value="1"/>
</dbReference>
<dbReference type="PROSITE" id="PS01124">
    <property type="entry name" value="HTH_ARAC_FAMILY_2"/>
    <property type="match status" value="1"/>
</dbReference>